<gene>
    <name evidence="1" type="ORF">ACFOMP_17595</name>
</gene>
<name>A0ABV7S2X1_9RHOB</name>
<evidence type="ECO:0008006" key="3">
    <source>
        <dbReference type="Google" id="ProtNLM"/>
    </source>
</evidence>
<evidence type="ECO:0000313" key="1">
    <source>
        <dbReference type="EMBL" id="MFC3571269.1"/>
    </source>
</evidence>
<accession>A0ABV7S2X1</accession>
<proteinExistence type="predicted"/>
<dbReference type="RefSeq" id="WP_379032946.1">
    <property type="nucleotide sequence ID" value="NZ_JBHRXE010000055.1"/>
</dbReference>
<dbReference type="EMBL" id="JBHRXE010000055">
    <property type="protein sequence ID" value="MFC3571269.1"/>
    <property type="molecule type" value="Genomic_DNA"/>
</dbReference>
<protein>
    <recommendedName>
        <fullName evidence="3">Sulfotransferase family protein</fullName>
    </recommendedName>
</protein>
<reference evidence="2" key="1">
    <citation type="journal article" date="2019" name="Int. J. Syst. Evol. Microbiol.">
        <title>The Global Catalogue of Microorganisms (GCM) 10K type strain sequencing project: providing services to taxonomists for standard genome sequencing and annotation.</title>
        <authorList>
            <consortium name="The Broad Institute Genomics Platform"/>
            <consortium name="The Broad Institute Genome Sequencing Center for Infectious Disease"/>
            <person name="Wu L."/>
            <person name="Ma J."/>
        </authorList>
    </citation>
    <scope>NUCLEOTIDE SEQUENCE [LARGE SCALE GENOMIC DNA]</scope>
    <source>
        <strain evidence="2">VKM B-3226</strain>
    </source>
</reference>
<evidence type="ECO:0000313" key="2">
    <source>
        <dbReference type="Proteomes" id="UP001595596"/>
    </source>
</evidence>
<sequence length="569" mass="65101">MKSAALIRCNSVTETELALKKSLKGYFGENVFFIVESLVNNARVAEAASNVILLDSALLNDLSLPSFPKVGWRCGDYFLYAAAQRMSQEYEYFWLIENDVMFTFSNISDFFAPFESCGADFIAPTFGRRGKQWYWYSSMEGFVGSGQVRGCLFPITRTSRRAVEYLFIKRKSNFSENFEERGIISRDIDKIPNDEAFVSSVLSEGGFRCRAMEGVAPAGSLNGETFHSEFPVMPEEAFLDSRKDRVLHPVRDKHGAAWKFDKMRRKHARLYQSKKEFIIESFGENAWRDWSGEASEEFAVGYGAMRSEQAMKPPVFIHIGFHKTGTTYIQALLKRNETTLADYLIVNQRSDNSKPLRSACQDFFSKRKGDDEALAAIRHQFQEIDSIASEKSIIISDEEMFGFIPGRHGYYKLYDRAESVMSVAMQAFPNRTVKFFAYTRPRMKWLESVYAEAVKNHHLDIDYSQFLLKLDFDENLDQLSARIVDELGDETFQYVDMAADRSTDFGLGDSFFNWVGLSEDVKFNLVKPERANEAVPRDIQDAFLILNRAKLPGPQLMDIKNRIIAALRS</sequence>
<comment type="caution">
    <text evidence="1">The sequence shown here is derived from an EMBL/GenBank/DDBJ whole genome shotgun (WGS) entry which is preliminary data.</text>
</comment>
<dbReference type="Proteomes" id="UP001595596">
    <property type="component" value="Unassembled WGS sequence"/>
</dbReference>
<organism evidence="1 2">
    <name type="scientific">Paracoccus simplex</name>
    <dbReference type="NCBI Taxonomy" id="2086346"/>
    <lineage>
        <taxon>Bacteria</taxon>
        <taxon>Pseudomonadati</taxon>
        <taxon>Pseudomonadota</taxon>
        <taxon>Alphaproteobacteria</taxon>
        <taxon>Rhodobacterales</taxon>
        <taxon>Paracoccaceae</taxon>
        <taxon>Paracoccus</taxon>
    </lineage>
</organism>
<keyword evidence="2" id="KW-1185">Reference proteome</keyword>